<evidence type="ECO:0000313" key="2">
    <source>
        <dbReference type="Proteomes" id="UP001178461"/>
    </source>
</evidence>
<name>A0AA35P6V4_9SAUR</name>
<organism evidence="1 2">
    <name type="scientific">Podarcis lilfordi</name>
    <name type="common">Lilford's wall lizard</name>
    <dbReference type="NCBI Taxonomy" id="74358"/>
    <lineage>
        <taxon>Eukaryota</taxon>
        <taxon>Metazoa</taxon>
        <taxon>Chordata</taxon>
        <taxon>Craniata</taxon>
        <taxon>Vertebrata</taxon>
        <taxon>Euteleostomi</taxon>
        <taxon>Lepidosauria</taxon>
        <taxon>Squamata</taxon>
        <taxon>Bifurcata</taxon>
        <taxon>Unidentata</taxon>
        <taxon>Episquamata</taxon>
        <taxon>Laterata</taxon>
        <taxon>Lacertibaenia</taxon>
        <taxon>Lacertidae</taxon>
        <taxon>Podarcis</taxon>
    </lineage>
</organism>
<dbReference type="EMBL" id="OX395130">
    <property type="protein sequence ID" value="CAI5774398.1"/>
    <property type="molecule type" value="Genomic_DNA"/>
</dbReference>
<reference evidence="1" key="1">
    <citation type="submission" date="2022-12" db="EMBL/GenBank/DDBJ databases">
        <authorList>
            <person name="Alioto T."/>
            <person name="Alioto T."/>
            <person name="Gomez Garrido J."/>
        </authorList>
    </citation>
    <scope>NUCLEOTIDE SEQUENCE</scope>
</reference>
<protein>
    <submittedName>
        <fullName evidence="1">Uncharacterized protein</fullName>
    </submittedName>
</protein>
<sequence length="77" mass="8828">MRCSRPFLIWYLPGNSIWAPLTPRQAGTHGHSLYFSSLWWIAAICGHSGHQDRSYSIREAAGMGSWQPKLEELHLDF</sequence>
<dbReference type="Proteomes" id="UP001178461">
    <property type="component" value="Chromosome 5"/>
</dbReference>
<proteinExistence type="predicted"/>
<accession>A0AA35P6V4</accession>
<dbReference type="AlphaFoldDB" id="A0AA35P6V4"/>
<keyword evidence="2" id="KW-1185">Reference proteome</keyword>
<evidence type="ECO:0000313" key="1">
    <source>
        <dbReference type="EMBL" id="CAI5774398.1"/>
    </source>
</evidence>
<gene>
    <name evidence="1" type="ORF">PODLI_1B001497</name>
</gene>